<dbReference type="OrthoDB" id="5300331at2759"/>
<organism evidence="3 4">
    <name type="scientific">Sphaerosporella brunnea</name>
    <dbReference type="NCBI Taxonomy" id="1250544"/>
    <lineage>
        <taxon>Eukaryota</taxon>
        <taxon>Fungi</taxon>
        <taxon>Dikarya</taxon>
        <taxon>Ascomycota</taxon>
        <taxon>Pezizomycotina</taxon>
        <taxon>Pezizomycetes</taxon>
        <taxon>Pezizales</taxon>
        <taxon>Pyronemataceae</taxon>
        <taxon>Sphaerosporella</taxon>
    </lineage>
</organism>
<feature type="region of interest" description="Disordered" evidence="1">
    <location>
        <begin position="902"/>
        <end position="955"/>
    </location>
</feature>
<feature type="compositionally biased region" description="Polar residues" evidence="1">
    <location>
        <begin position="123"/>
        <end position="137"/>
    </location>
</feature>
<evidence type="ECO:0000259" key="2">
    <source>
        <dbReference type="Pfam" id="PF26013"/>
    </source>
</evidence>
<feature type="region of interest" description="Disordered" evidence="1">
    <location>
        <begin position="1008"/>
        <end position="1087"/>
    </location>
</feature>
<feature type="compositionally biased region" description="Polar residues" evidence="1">
    <location>
        <begin position="36"/>
        <end position="48"/>
    </location>
</feature>
<feature type="region of interest" description="Disordered" evidence="1">
    <location>
        <begin position="868"/>
        <end position="887"/>
    </location>
</feature>
<feature type="domain" description="DUF8004" evidence="2">
    <location>
        <begin position="443"/>
        <end position="534"/>
    </location>
</feature>
<dbReference type="EMBL" id="VXIS01000274">
    <property type="protein sequence ID" value="KAA8895303.1"/>
    <property type="molecule type" value="Genomic_DNA"/>
</dbReference>
<name>A0A5J5EJF9_9PEZI</name>
<feature type="region of interest" description="Disordered" evidence="1">
    <location>
        <begin position="349"/>
        <end position="375"/>
    </location>
</feature>
<dbReference type="PANTHER" id="PTHR39601">
    <property type="entry name" value="CHORIOGENIN HMINOR"/>
    <property type="match status" value="1"/>
</dbReference>
<protein>
    <recommendedName>
        <fullName evidence="2">DUF8004 domain-containing protein</fullName>
    </recommendedName>
</protein>
<gene>
    <name evidence="3" type="ORF">FN846DRAFT_911927</name>
</gene>
<comment type="caution">
    <text evidence="3">The sequence shown here is derived from an EMBL/GenBank/DDBJ whole genome shotgun (WGS) entry which is preliminary data.</text>
</comment>
<sequence length="1087" mass="119636">MSSRSRSSVALRRPKSTLFESAETSMKRITNFFNGSETKLAQKQQHNAPPTPPLIPEGQPSNGFLTVDTRPRTPASYNMSSVGSRHTLAPSEVGGYSESLLTPTSTGGGLPPLPPSPMIRPGTSSGWGSRPGTSSGLSALPVGEPPKLRKTRDGRFGKRQVGQITWKLAAGSLDTDVEQYEAGALLRGEPAKELWMDDGDTLVYFTAKDSKNTKFANPVFRIHSSQAMFNCLAPFIVDSEPPMERRGSQTAPSELRLNMSDSTGSLRSRSASAVDEEPAGGKAVDGQTEHSHFPNQAGSLYSGRKSGEQEGGRSPYTVSLGMNPRPQAAVIMDESEAGVNYKIYYPVADEESRPSSPSASTTTKGKHKKPKHTKADAADSLQRFIDARNLFAFLSLQYLVASQTKDLPFDIFSKIYLQLGLGEAEQNPGDLHAQSKVTIAELHFQHYINDLRLDDVRNDDNAIVESLILGEKWHCHRLYHEGFVHAVGRWEEIFDHAGFGMVSQSTKNRLERASHYLHSIRLANIRERMPDFDFPSVWVGEGRYPDFKTWRQGYDRMKTTVTNHAKFVFGSWPPKAGKTGKGGGYTETGGLNRVALQRLYNDLCCVYDLSVDREWMRGERIHFEAQGGPDTGSSAEAVAEKHRVSLRKILAEFDKCSVPMQPEMPFDLPRIPYRDPTAAKKKKSSIFSRSDKKIRAEEIQTVLTNSYNQDSLQEHTENSLVKAFIEMEREFGTNKTIEELAGARRGAWVFMYCVLQTLVMGVIDAQGLTYGEGVEYFLCENVKGSPPWEKGSNRRQTRMTGMWLPGPNGLISAMSSTANLGLGNDDEIEMTYRNSHCWLVSEQWRLVKGDVEEHSYYENDHKEEGGFREYVPGLQVPSSPKMAPSVINRSPTDEIQQLQIDGSARTSTDQSQRNYSPDQPSPTISLSAPSLSQHPAFRHTGDTPSPTTPIDPASLGFGAYRHPVYHSAPHQDIDYPLAPNQAPSPITPISEGMPSPRLAPIQTQGFDFDLTPSVRSNLSSPNRSHSGSSTGGVRKVSAPVSGGSSPLRHESSGPVDGTTYVAYSPTGGSPVLSPQRGAQTLPREFRG</sequence>
<evidence type="ECO:0000313" key="4">
    <source>
        <dbReference type="Proteomes" id="UP000326924"/>
    </source>
</evidence>
<dbReference type="Proteomes" id="UP000326924">
    <property type="component" value="Unassembled WGS sequence"/>
</dbReference>
<dbReference type="AlphaFoldDB" id="A0A5J5EJF9"/>
<feature type="compositionally biased region" description="Low complexity" evidence="1">
    <location>
        <begin position="354"/>
        <end position="363"/>
    </location>
</feature>
<feature type="region of interest" description="Disordered" evidence="1">
    <location>
        <begin position="239"/>
        <end position="322"/>
    </location>
</feature>
<feature type="compositionally biased region" description="Polar residues" evidence="1">
    <location>
        <begin position="1013"/>
        <end position="1028"/>
    </location>
</feature>
<dbReference type="InParanoid" id="A0A5J5EJF9"/>
<evidence type="ECO:0000313" key="3">
    <source>
        <dbReference type="EMBL" id="KAA8895303.1"/>
    </source>
</evidence>
<accession>A0A5J5EJF9</accession>
<dbReference type="InterPro" id="IPR058317">
    <property type="entry name" value="DUF8004"/>
</dbReference>
<evidence type="ECO:0000256" key="1">
    <source>
        <dbReference type="SAM" id="MobiDB-lite"/>
    </source>
</evidence>
<keyword evidence="4" id="KW-1185">Reference proteome</keyword>
<dbReference type="PANTHER" id="PTHR39601:SF2">
    <property type="entry name" value="CHORIOGENIN HMINOR"/>
    <property type="match status" value="1"/>
</dbReference>
<feature type="region of interest" description="Disordered" evidence="1">
    <location>
        <begin position="123"/>
        <end position="156"/>
    </location>
</feature>
<proteinExistence type="predicted"/>
<dbReference type="Pfam" id="PF26013">
    <property type="entry name" value="DUF8004"/>
    <property type="match status" value="1"/>
</dbReference>
<reference evidence="3 4" key="1">
    <citation type="submission" date="2019-09" db="EMBL/GenBank/DDBJ databases">
        <title>Draft genome of the ectomycorrhizal ascomycete Sphaerosporella brunnea.</title>
        <authorList>
            <consortium name="DOE Joint Genome Institute"/>
            <person name="Benucci G.M."/>
            <person name="Marozzi G."/>
            <person name="Antonielli L."/>
            <person name="Sanchez S."/>
            <person name="Marco P."/>
            <person name="Wang X."/>
            <person name="Falini L.B."/>
            <person name="Barry K."/>
            <person name="Haridas S."/>
            <person name="Lipzen A."/>
            <person name="Labutti K."/>
            <person name="Grigoriev I.V."/>
            <person name="Murat C."/>
            <person name="Martin F."/>
            <person name="Albertini E."/>
            <person name="Donnini D."/>
            <person name="Bonito G."/>
        </authorList>
    </citation>
    <scope>NUCLEOTIDE SEQUENCE [LARGE SCALE GENOMIC DNA]</scope>
    <source>
        <strain evidence="3 4">Sb_GMNB300</strain>
    </source>
</reference>
<feature type="compositionally biased region" description="Polar residues" evidence="1">
    <location>
        <begin position="259"/>
        <end position="271"/>
    </location>
</feature>
<feature type="region of interest" description="Disordered" evidence="1">
    <location>
        <begin position="36"/>
        <end position="64"/>
    </location>
</feature>
<feature type="compositionally biased region" description="Polar residues" evidence="1">
    <location>
        <begin position="902"/>
        <end position="933"/>
    </location>
</feature>